<keyword evidence="1" id="KW-0732">Signal</keyword>
<protein>
    <recommendedName>
        <fullName evidence="4">Thioredoxin-like fold domain-containing protein</fullName>
    </recommendedName>
</protein>
<feature type="chain" id="PRO_5043587696" description="Thioredoxin-like fold domain-containing protein" evidence="1">
    <location>
        <begin position="22"/>
        <end position="195"/>
    </location>
</feature>
<dbReference type="AlphaFoldDB" id="A0AAW3DB45"/>
<evidence type="ECO:0000313" key="3">
    <source>
        <dbReference type="Proteomes" id="UP000029117"/>
    </source>
</evidence>
<proteinExistence type="predicted"/>
<dbReference type="Proteomes" id="UP000029117">
    <property type="component" value="Unassembled WGS sequence"/>
</dbReference>
<evidence type="ECO:0000256" key="1">
    <source>
        <dbReference type="SAM" id="SignalP"/>
    </source>
</evidence>
<evidence type="ECO:0000313" key="2">
    <source>
        <dbReference type="EMBL" id="KFJ42851.1"/>
    </source>
</evidence>
<dbReference type="RefSeq" id="WP_035736781.1">
    <property type="nucleotide sequence ID" value="NZ_JACTRV010000010.1"/>
</dbReference>
<organism evidence="2 3">
    <name type="scientific">Francisella philomiragia</name>
    <dbReference type="NCBI Taxonomy" id="28110"/>
    <lineage>
        <taxon>Bacteria</taxon>
        <taxon>Pseudomonadati</taxon>
        <taxon>Pseudomonadota</taxon>
        <taxon>Gammaproteobacteria</taxon>
        <taxon>Thiotrichales</taxon>
        <taxon>Francisellaceae</taxon>
        <taxon>Francisella</taxon>
    </lineage>
</organism>
<comment type="caution">
    <text evidence="2">The sequence shown here is derived from an EMBL/GenBank/DDBJ whole genome shotgun (WGS) entry which is preliminary data.</text>
</comment>
<accession>A0AAW3DB45</accession>
<feature type="signal peptide" evidence="1">
    <location>
        <begin position="1"/>
        <end position="21"/>
    </location>
</feature>
<reference evidence="2 3" key="1">
    <citation type="submission" date="2014-04" db="EMBL/GenBank/DDBJ databases">
        <authorList>
            <person name="Bishop-Lilly K.A."/>
            <person name="Broomall S.M."/>
            <person name="Chain P.S."/>
            <person name="Chertkov O."/>
            <person name="Coyne S.R."/>
            <person name="Daligault H.E."/>
            <person name="Davenport K.W."/>
            <person name="Erkkila T."/>
            <person name="Frey K.G."/>
            <person name="Gibbons H.S."/>
            <person name="Gu W."/>
            <person name="Jaissle J."/>
            <person name="Johnson S.L."/>
            <person name="Koroleva G.I."/>
            <person name="Ladner J.T."/>
            <person name="Lo C.-C."/>
            <person name="Minogue T.D."/>
            <person name="Munk C."/>
            <person name="Palacios G.F."/>
            <person name="Redden C.L."/>
            <person name="Rosenzweig C.N."/>
            <person name="Scholz M.B."/>
            <person name="Teshima H."/>
            <person name="Xu Y."/>
        </authorList>
    </citation>
    <scope>NUCLEOTIDE SEQUENCE [LARGE SCALE GENOMIC DNA]</scope>
    <source>
        <strain evidence="2 3">FAJ</strain>
    </source>
</reference>
<dbReference type="EMBL" id="JOUE01000006">
    <property type="protein sequence ID" value="KFJ42851.1"/>
    <property type="molecule type" value="Genomic_DNA"/>
</dbReference>
<name>A0AAW3DB45_9GAMM</name>
<gene>
    <name evidence="2" type="ORF">DR78_531</name>
</gene>
<sequence>MIKKYALLISIAILSITASYALPQHAPDEEVCDMHAFTQYNKHLAFHNFHDLSSQISKLPAIGKLNSEDTIIQFCDFQSTNCLKNYKILSQVHNSNQDVTIYILTNNQDKTIISETLAKNGFDKNYISMYLQNLENINSIYDNLTKELKIDHIPSVYIMKTNATKLDQIYFSEHEQVPEYIIERALNYLSTNKDN</sequence>
<evidence type="ECO:0008006" key="4">
    <source>
        <dbReference type="Google" id="ProtNLM"/>
    </source>
</evidence>